<dbReference type="InterPro" id="IPR018060">
    <property type="entry name" value="HTH_AraC"/>
</dbReference>
<dbReference type="PANTHER" id="PTHR46796">
    <property type="entry name" value="HTH-TYPE TRANSCRIPTIONAL ACTIVATOR RHAS-RELATED"/>
    <property type="match status" value="1"/>
</dbReference>
<dbReference type="Pfam" id="PF12833">
    <property type="entry name" value="HTH_18"/>
    <property type="match status" value="1"/>
</dbReference>
<evidence type="ECO:0000256" key="3">
    <source>
        <dbReference type="ARBA" id="ARBA00023163"/>
    </source>
</evidence>
<reference evidence="5 6" key="1">
    <citation type="submission" date="2019-07" db="EMBL/GenBank/DDBJ databases">
        <title>Flavobacterium sp. nov., isolated from glacier ice.</title>
        <authorList>
            <person name="Liu Q."/>
            <person name="Xin Y.-H."/>
        </authorList>
    </citation>
    <scope>NUCLEOTIDE SEQUENCE [LARGE SCALE GENOMIC DNA]</scope>
    <source>
        <strain evidence="5 6">ZT4R6</strain>
    </source>
</reference>
<dbReference type="InterPro" id="IPR009057">
    <property type="entry name" value="Homeodomain-like_sf"/>
</dbReference>
<evidence type="ECO:0000256" key="1">
    <source>
        <dbReference type="ARBA" id="ARBA00023015"/>
    </source>
</evidence>
<sequence length="256" mass="28527">MHREFEPPIVLKDAIKCFWYEKRNFGKQGFEVVPDGYTEIIFYFGDRLSISDKDGLKPLPSPFMIGLLNNPVAFYSENTVEIIAIRCYPWAVFNLLGLPSNKSGVSVFEHPVASLQPDLQECINSEKIDEAVNLLQHYLGIMPPHSVPNGMLNKAGAAMRKANGTLPVNEVAGAAHATIRTLERKFKESSGHTVKDISGLIRFEQVRNQLLLYPDANLAGLAEELGYADQSHLSREFKRYCGTTPAAFARKAKKGE</sequence>
<organism evidence="5 6">
    <name type="scientific">Flavobacterium zepuense</name>
    <dbReference type="NCBI Taxonomy" id="2593302"/>
    <lineage>
        <taxon>Bacteria</taxon>
        <taxon>Pseudomonadati</taxon>
        <taxon>Bacteroidota</taxon>
        <taxon>Flavobacteriia</taxon>
        <taxon>Flavobacteriales</taxon>
        <taxon>Flavobacteriaceae</taxon>
        <taxon>Flavobacterium</taxon>
    </lineage>
</organism>
<keyword evidence="1" id="KW-0805">Transcription regulation</keyword>
<dbReference type="PANTHER" id="PTHR46796:SF13">
    <property type="entry name" value="HTH-TYPE TRANSCRIPTIONAL ACTIVATOR RHAS"/>
    <property type="match status" value="1"/>
</dbReference>
<dbReference type="InterPro" id="IPR046532">
    <property type="entry name" value="DUF6597"/>
</dbReference>
<dbReference type="OrthoDB" id="323290at2"/>
<dbReference type="Gene3D" id="1.10.10.60">
    <property type="entry name" value="Homeodomain-like"/>
    <property type="match status" value="1"/>
</dbReference>
<feature type="domain" description="HTH araC/xylS-type" evidence="4">
    <location>
        <begin position="149"/>
        <end position="251"/>
    </location>
</feature>
<keyword evidence="6" id="KW-1185">Reference proteome</keyword>
<protein>
    <submittedName>
        <fullName evidence="5">AraC family transcriptional regulator</fullName>
    </submittedName>
</protein>
<dbReference type="SMART" id="SM00342">
    <property type="entry name" value="HTH_ARAC"/>
    <property type="match status" value="1"/>
</dbReference>
<evidence type="ECO:0000256" key="2">
    <source>
        <dbReference type="ARBA" id="ARBA00023125"/>
    </source>
</evidence>
<dbReference type="AlphaFoldDB" id="A0A552V7L0"/>
<dbReference type="SUPFAM" id="SSF46689">
    <property type="entry name" value="Homeodomain-like"/>
    <property type="match status" value="1"/>
</dbReference>
<dbReference type="RefSeq" id="WP_143371952.1">
    <property type="nucleotide sequence ID" value="NZ_VJVZ01000002.1"/>
</dbReference>
<evidence type="ECO:0000313" key="5">
    <source>
        <dbReference type="EMBL" id="TRW26449.1"/>
    </source>
</evidence>
<dbReference type="InterPro" id="IPR050204">
    <property type="entry name" value="AraC_XylS_family_regulators"/>
</dbReference>
<gene>
    <name evidence="5" type="ORF">FMM05_03455</name>
</gene>
<dbReference type="PROSITE" id="PS01124">
    <property type="entry name" value="HTH_ARAC_FAMILY_2"/>
    <property type="match status" value="1"/>
</dbReference>
<keyword evidence="2" id="KW-0238">DNA-binding</keyword>
<dbReference type="GO" id="GO:0043565">
    <property type="term" value="F:sequence-specific DNA binding"/>
    <property type="evidence" value="ECO:0007669"/>
    <property type="project" value="InterPro"/>
</dbReference>
<accession>A0A552V7L0</accession>
<proteinExistence type="predicted"/>
<evidence type="ECO:0000313" key="6">
    <source>
        <dbReference type="Proteomes" id="UP000320643"/>
    </source>
</evidence>
<dbReference type="GO" id="GO:0003700">
    <property type="term" value="F:DNA-binding transcription factor activity"/>
    <property type="evidence" value="ECO:0007669"/>
    <property type="project" value="InterPro"/>
</dbReference>
<comment type="caution">
    <text evidence="5">The sequence shown here is derived from an EMBL/GenBank/DDBJ whole genome shotgun (WGS) entry which is preliminary data.</text>
</comment>
<dbReference type="EMBL" id="VJVZ01000002">
    <property type="protein sequence ID" value="TRW26449.1"/>
    <property type="molecule type" value="Genomic_DNA"/>
</dbReference>
<name>A0A552V7L0_9FLAO</name>
<evidence type="ECO:0000259" key="4">
    <source>
        <dbReference type="PROSITE" id="PS01124"/>
    </source>
</evidence>
<keyword evidence="3" id="KW-0804">Transcription</keyword>
<dbReference type="Proteomes" id="UP000320643">
    <property type="component" value="Unassembled WGS sequence"/>
</dbReference>
<dbReference type="Pfam" id="PF20240">
    <property type="entry name" value="DUF6597"/>
    <property type="match status" value="1"/>
</dbReference>